<feature type="region of interest" description="Disordered" evidence="1">
    <location>
        <begin position="270"/>
        <end position="294"/>
    </location>
</feature>
<sequence length="314" mass="34654">MPLSLSLSLSLASSLSLPPIMLHLRQGLVSGYQADPLHHLNITNAHLGRFNRFEFGILAPANTKNYSNFGDLGVIEFSSPTPRNRRWCSDSGSSSIIEFSTMSSLEDESDVSSPPLWKTSLPATPTTMASVLHLSPTAQSQEIARGHRELMEMIRNMPESAYDLSLKDIVELSSAGGEKRGSTSEAIQKGKIKRSINNNNNKRHGLRNGNTNHRDFLLKMFLPSALGPKKRSSNNGTCSKVSPKPQQMEGEKIGLEKSLDTEWWKKRLSSARESVNSRTSRSSSCSNGRSSSRRHMCGSLHGCCSFFRSNKSQK</sequence>
<dbReference type="OrthoDB" id="776574at2759"/>
<name>A0A443PPV1_9MAGN</name>
<keyword evidence="4" id="KW-1185">Reference proteome</keyword>
<keyword evidence="2" id="KW-0732">Signal</keyword>
<evidence type="ECO:0000256" key="1">
    <source>
        <dbReference type="SAM" id="MobiDB-lite"/>
    </source>
</evidence>
<comment type="caution">
    <text evidence="3">The sequence shown here is derived from an EMBL/GenBank/DDBJ whole genome shotgun (WGS) entry which is preliminary data.</text>
</comment>
<proteinExistence type="predicted"/>
<feature type="region of interest" description="Disordered" evidence="1">
    <location>
        <begin position="174"/>
        <end position="212"/>
    </location>
</feature>
<feature type="chain" id="PRO_5019168188" evidence="2">
    <location>
        <begin position="17"/>
        <end position="314"/>
    </location>
</feature>
<dbReference type="EMBL" id="QPKB01000009">
    <property type="protein sequence ID" value="RWR92788.1"/>
    <property type="molecule type" value="Genomic_DNA"/>
</dbReference>
<reference evidence="3 4" key="1">
    <citation type="journal article" date="2019" name="Nat. Plants">
        <title>Stout camphor tree genome fills gaps in understanding of flowering plant genome evolution.</title>
        <authorList>
            <person name="Chaw S.M."/>
            <person name="Liu Y.C."/>
            <person name="Wu Y.W."/>
            <person name="Wang H.Y."/>
            <person name="Lin C.I."/>
            <person name="Wu C.S."/>
            <person name="Ke H.M."/>
            <person name="Chang L.Y."/>
            <person name="Hsu C.Y."/>
            <person name="Yang H.T."/>
            <person name="Sudianto E."/>
            <person name="Hsu M.H."/>
            <person name="Wu K.P."/>
            <person name="Wang L.N."/>
            <person name="Leebens-Mack J.H."/>
            <person name="Tsai I.J."/>
        </authorList>
    </citation>
    <scope>NUCLEOTIDE SEQUENCE [LARGE SCALE GENOMIC DNA]</scope>
    <source>
        <strain evidence="4">cv. Chaw 1501</strain>
        <tissue evidence="3">Young leaves</tissue>
    </source>
</reference>
<feature type="compositionally biased region" description="Low complexity" evidence="1">
    <location>
        <begin position="272"/>
        <end position="290"/>
    </location>
</feature>
<feature type="region of interest" description="Disordered" evidence="1">
    <location>
        <begin position="226"/>
        <end position="254"/>
    </location>
</feature>
<feature type="signal peptide" evidence="2">
    <location>
        <begin position="1"/>
        <end position="16"/>
    </location>
</feature>
<dbReference type="AlphaFoldDB" id="A0A443PPV1"/>
<dbReference type="Proteomes" id="UP000283530">
    <property type="component" value="Unassembled WGS sequence"/>
</dbReference>
<organism evidence="3 4">
    <name type="scientific">Cinnamomum micranthum f. kanehirae</name>
    <dbReference type="NCBI Taxonomy" id="337451"/>
    <lineage>
        <taxon>Eukaryota</taxon>
        <taxon>Viridiplantae</taxon>
        <taxon>Streptophyta</taxon>
        <taxon>Embryophyta</taxon>
        <taxon>Tracheophyta</taxon>
        <taxon>Spermatophyta</taxon>
        <taxon>Magnoliopsida</taxon>
        <taxon>Magnoliidae</taxon>
        <taxon>Laurales</taxon>
        <taxon>Lauraceae</taxon>
        <taxon>Cinnamomum</taxon>
    </lineage>
</organism>
<dbReference type="PANTHER" id="PTHR34193">
    <property type="entry name" value="OS11G0199801 PROTEIN"/>
    <property type="match status" value="1"/>
</dbReference>
<accession>A0A443PPV1</accession>
<evidence type="ECO:0000313" key="3">
    <source>
        <dbReference type="EMBL" id="RWR92788.1"/>
    </source>
</evidence>
<gene>
    <name evidence="3" type="ORF">CKAN_02201200</name>
</gene>
<protein>
    <submittedName>
        <fullName evidence="3">Uncharacterized protein</fullName>
    </submittedName>
</protein>
<evidence type="ECO:0000256" key="2">
    <source>
        <dbReference type="SAM" id="SignalP"/>
    </source>
</evidence>
<evidence type="ECO:0000313" key="4">
    <source>
        <dbReference type="Proteomes" id="UP000283530"/>
    </source>
</evidence>
<dbReference type="PANTHER" id="PTHR34193:SF1">
    <property type="entry name" value="EXPRESSED PROTEIN"/>
    <property type="match status" value="1"/>
</dbReference>